<feature type="transmembrane region" description="Helical" evidence="2">
    <location>
        <begin position="167"/>
        <end position="186"/>
    </location>
</feature>
<keyword evidence="4" id="KW-1185">Reference proteome</keyword>
<reference evidence="3 4" key="1">
    <citation type="submission" date="2015-01" db="EMBL/GenBank/DDBJ databases">
        <title>The Genome Sequence of Exophiala xenobiotica CBS118157.</title>
        <authorList>
            <consortium name="The Broad Institute Genomics Platform"/>
            <person name="Cuomo C."/>
            <person name="de Hoog S."/>
            <person name="Gorbushina A."/>
            <person name="Stielow B."/>
            <person name="Teixiera M."/>
            <person name="Abouelleil A."/>
            <person name="Chapman S.B."/>
            <person name="Priest M."/>
            <person name="Young S.K."/>
            <person name="Wortman J."/>
            <person name="Nusbaum C."/>
            <person name="Birren B."/>
        </authorList>
    </citation>
    <scope>NUCLEOTIDE SEQUENCE [LARGE SCALE GENOMIC DNA]</scope>
    <source>
        <strain evidence="3 4">CBS 118157</strain>
    </source>
</reference>
<feature type="region of interest" description="Disordered" evidence="1">
    <location>
        <begin position="363"/>
        <end position="424"/>
    </location>
</feature>
<keyword evidence="2" id="KW-0812">Transmembrane</keyword>
<keyword evidence="2" id="KW-0472">Membrane</keyword>
<feature type="transmembrane region" description="Helical" evidence="2">
    <location>
        <begin position="87"/>
        <end position="104"/>
    </location>
</feature>
<proteinExistence type="predicted"/>
<dbReference type="EMBL" id="KN847317">
    <property type="protein sequence ID" value="KIW60478.1"/>
    <property type="molecule type" value="Genomic_DNA"/>
</dbReference>
<dbReference type="GeneID" id="25322600"/>
<organism evidence="3 4">
    <name type="scientific">Exophiala xenobiotica</name>
    <dbReference type="NCBI Taxonomy" id="348802"/>
    <lineage>
        <taxon>Eukaryota</taxon>
        <taxon>Fungi</taxon>
        <taxon>Dikarya</taxon>
        <taxon>Ascomycota</taxon>
        <taxon>Pezizomycotina</taxon>
        <taxon>Eurotiomycetes</taxon>
        <taxon>Chaetothyriomycetidae</taxon>
        <taxon>Chaetothyriales</taxon>
        <taxon>Herpotrichiellaceae</taxon>
        <taxon>Exophiala</taxon>
    </lineage>
</organism>
<dbReference type="PANTHER" id="PTHR42029:SF3">
    <property type="entry name" value="AN04G07800"/>
    <property type="match status" value="1"/>
</dbReference>
<dbReference type="AlphaFoldDB" id="A0A0D2EXQ3"/>
<dbReference type="Proteomes" id="UP000054342">
    <property type="component" value="Unassembled WGS sequence"/>
</dbReference>
<protein>
    <submittedName>
        <fullName evidence="3">Uncharacterized protein</fullName>
    </submittedName>
</protein>
<accession>A0A0D2EXQ3</accession>
<feature type="compositionally biased region" description="Basic and acidic residues" evidence="1">
    <location>
        <begin position="365"/>
        <end position="375"/>
    </location>
</feature>
<dbReference type="HOGENOM" id="CLU_033830_4_0_1"/>
<feature type="transmembrane region" description="Helical" evidence="2">
    <location>
        <begin position="35"/>
        <end position="54"/>
    </location>
</feature>
<name>A0A0D2EXQ3_9EURO</name>
<dbReference type="OrthoDB" id="5420247at2759"/>
<feature type="transmembrane region" description="Helical" evidence="2">
    <location>
        <begin position="61"/>
        <end position="81"/>
    </location>
</feature>
<evidence type="ECO:0000313" key="3">
    <source>
        <dbReference type="EMBL" id="KIW60478.1"/>
    </source>
</evidence>
<dbReference type="RefSeq" id="XP_013321062.1">
    <property type="nucleotide sequence ID" value="XM_013465608.1"/>
</dbReference>
<evidence type="ECO:0000256" key="2">
    <source>
        <dbReference type="SAM" id="Phobius"/>
    </source>
</evidence>
<gene>
    <name evidence="3" type="ORF">PV05_00692</name>
</gene>
<feature type="transmembrane region" description="Helical" evidence="2">
    <location>
        <begin position="198"/>
        <end position="219"/>
    </location>
</feature>
<feature type="transmembrane region" description="Helical" evidence="2">
    <location>
        <begin position="124"/>
        <end position="147"/>
    </location>
</feature>
<keyword evidence="2" id="KW-1133">Transmembrane helix</keyword>
<feature type="compositionally biased region" description="Basic and acidic residues" evidence="1">
    <location>
        <begin position="411"/>
        <end position="424"/>
    </location>
</feature>
<evidence type="ECO:0000256" key="1">
    <source>
        <dbReference type="SAM" id="MobiDB-lite"/>
    </source>
</evidence>
<sequence length="424" mass="48144">MSPIPKAHNVLHTLLRREEQEVTKPTDPHGLVLEAWAEGYMIGSLIIMSCITLANMRRGVLLHKLILLELVLGYWQGFFILFDPPVYAWWLSVAAIFLNISWSLHNVIAWMKIRPFLNKTASRLFIGSIILVQPYWVVEIYANFTYFHNVNTVFLKTRPWEALCRDPWWVLAACILFYNIKTKYDLSITQIVRISPRFAVMLGAMILSICFIVLDVLSVTSALKSALPVGINPFWKLSFVFKCLTDSVVLDDFKTALDRLRAFKMSRLGSFAMDGGDARAKQHLDDVKRANNWPTPPPSGDRPQPVAPLPTMPVSPDGDYIQPPWGDIKAGPTDHIEDRYSAVARNASRDRDADENGFDAIDYGDPQREASDAHILRPQTTWLGRRSSEETSDADIEYAMAVRQMTNDSMETQRKRATERGTGR</sequence>
<dbReference type="PANTHER" id="PTHR42029">
    <property type="entry name" value="AN04G07800"/>
    <property type="match status" value="1"/>
</dbReference>
<evidence type="ECO:0000313" key="4">
    <source>
        <dbReference type="Proteomes" id="UP000054342"/>
    </source>
</evidence>
<dbReference type="STRING" id="348802.A0A0D2EXQ3"/>